<feature type="region of interest" description="Disordered" evidence="7">
    <location>
        <begin position="1"/>
        <end position="26"/>
    </location>
</feature>
<dbReference type="GO" id="GO:0031390">
    <property type="term" value="C:Ctf18 RFC-like complex"/>
    <property type="evidence" value="ECO:0007669"/>
    <property type="project" value="InterPro"/>
</dbReference>
<evidence type="ECO:0008006" key="10">
    <source>
        <dbReference type="Google" id="ProtNLM"/>
    </source>
</evidence>
<keyword evidence="3" id="KW-0238">DNA-binding</keyword>
<dbReference type="AlphaFoldDB" id="A0A1Y2BM35"/>
<dbReference type="GO" id="GO:0003677">
    <property type="term" value="F:DNA binding"/>
    <property type="evidence" value="ECO:0007669"/>
    <property type="project" value="UniProtKB-KW"/>
</dbReference>
<organism evidence="8 9">
    <name type="scientific">Naematelia encephala</name>
    <dbReference type="NCBI Taxonomy" id="71784"/>
    <lineage>
        <taxon>Eukaryota</taxon>
        <taxon>Fungi</taxon>
        <taxon>Dikarya</taxon>
        <taxon>Basidiomycota</taxon>
        <taxon>Agaricomycotina</taxon>
        <taxon>Tremellomycetes</taxon>
        <taxon>Tremellales</taxon>
        <taxon>Naemateliaceae</taxon>
        <taxon>Naematelia</taxon>
    </lineage>
</organism>
<evidence type="ECO:0000256" key="4">
    <source>
        <dbReference type="ARBA" id="ARBA00023242"/>
    </source>
</evidence>
<protein>
    <recommendedName>
        <fullName evidence="10">Chromosome transmission fidelity protein 8</fullName>
    </recommendedName>
</protein>
<dbReference type="PANTHER" id="PTHR28605">
    <property type="entry name" value="CTF8, CHROMOSOME TRANSMISSION FIDELITY FACTOR 8 HOMOLOG (S. CEREVISIAE)"/>
    <property type="match status" value="1"/>
</dbReference>
<evidence type="ECO:0000313" key="8">
    <source>
        <dbReference type="EMBL" id="ORY35730.1"/>
    </source>
</evidence>
<dbReference type="InParanoid" id="A0A1Y2BM35"/>
<feature type="compositionally biased region" description="Basic and acidic residues" evidence="7">
    <location>
        <begin position="140"/>
        <end position="149"/>
    </location>
</feature>
<keyword evidence="4" id="KW-0539">Nucleus</keyword>
<dbReference type="Proteomes" id="UP000193986">
    <property type="component" value="Unassembled WGS sequence"/>
</dbReference>
<comment type="subcellular location">
    <subcellularLocation>
        <location evidence="1">Nucleus</location>
    </subcellularLocation>
</comment>
<evidence type="ECO:0000256" key="7">
    <source>
        <dbReference type="SAM" id="MobiDB-lite"/>
    </source>
</evidence>
<feature type="compositionally biased region" description="Acidic residues" evidence="7">
    <location>
        <begin position="110"/>
        <end position="122"/>
    </location>
</feature>
<dbReference type="EMBL" id="MCFC01000001">
    <property type="protein sequence ID" value="ORY35730.1"/>
    <property type="molecule type" value="Genomic_DNA"/>
</dbReference>
<dbReference type="PANTHER" id="PTHR28605:SF1">
    <property type="entry name" value="CHROMOSOME TRANSMISSION FIDELITY FACTOR 8"/>
    <property type="match status" value="1"/>
</dbReference>
<keyword evidence="5" id="KW-0131">Cell cycle</keyword>
<evidence type="ECO:0000256" key="3">
    <source>
        <dbReference type="ARBA" id="ARBA00023125"/>
    </source>
</evidence>
<feature type="region of interest" description="Disordered" evidence="7">
    <location>
        <begin position="104"/>
        <end position="249"/>
    </location>
</feature>
<feature type="compositionally biased region" description="Low complexity" evidence="7">
    <location>
        <begin position="183"/>
        <end position="195"/>
    </location>
</feature>
<evidence type="ECO:0000256" key="5">
    <source>
        <dbReference type="ARBA" id="ARBA00023306"/>
    </source>
</evidence>
<feature type="compositionally biased region" description="Acidic residues" evidence="7">
    <location>
        <begin position="150"/>
        <end position="161"/>
    </location>
</feature>
<reference evidence="8 9" key="1">
    <citation type="submission" date="2016-07" db="EMBL/GenBank/DDBJ databases">
        <title>Pervasive Adenine N6-methylation of Active Genes in Fungi.</title>
        <authorList>
            <consortium name="DOE Joint Genome Institute"/>
            <person name="Mondo S.J."/>
            <person name="Dannebaum R.O."/>
            <person name="Kuo R.C."/>
            <person name="Labutti K."/>
            <person name="Haridas S."/>
            <person name="Kuo A."/>
            <person name="Salamov A."/>
            <person name="Ahrendt S.R."/>
            <person name="Lipzen A."/>
            <person name="Sullivan W."/>
            <person name="Andreopoulos W.B."/>
            <person name="Clum A."/>
            <person name="Lindquist E."/>
            <person name="Daum C."/>
            <person name="Ramamoorthy G.K."/>
            <person name="Gryganskyi A."/>
            <person name="Culley D."/>
            <person name="Magnuson J.K."/>
            <person name="James T.Y."/>
            <person name="O'Malley M.A."/>
            <person name="Stajich J.E."/>
            <person name="Spatafora J.W."/>
            <person name="Visel A."/>
            <person name="Grigoriev I.V."/>
        </authorList>
    </citation>
    <scope>NUCLEOTIDE SEQUENCE [LARGE SCALE GENOMIC DNA]</scope>
    <source>
        <strain evidence="8 9">68-887.2</strain>
    </source>
</reference>
<gene>
    <name evidence="8" type="ORF">BCR39DRAFT_511764</name>
</gene>
<dbReference type="GO" id="GO:0006260">
    <property type="term" value="P:DNA replication"/>
    <property type="evidence" value="ECO:0007669"/>
    <property type="project" value="UniProtKB-KW"/>
</dbReference>
<accession>A0A1Y2BM35</accession>
<evidence type="ECO:0000256" key="1">
    <source>
        <dbReference type="ARBA" id="ARBA00004123"/>
    </source>
</evidence>
<feature type="compositionally biased region" description="Acidic residues" evidence="7">
    <location>
        <begin position="212"/>
        <end position="221"/>
    </location>
</feature>
<name>A0A1Y2BM35_9TREE</name>
<sequence>MRIHLSLDPNHFNPSGQSSSSSSSSPLIKLGGDLVILELQGELSYEGDDRSGGVVGVIGLDRPDHPTLHLGPHHLLHGKISVLPKPYAVIRRAVGDPNALISIGGTALEGDAEEEEEEDEEGEKDRNISSSTGKKKRKRVETGNTKDKEEQQDEDEDEDEGPLFAPNPDIFDIPTTPQNQRHPNSSSPILPPSSIKDYSSELGYSSPARIDQEDEDEDEEKEEQKDEENRKRARRKERKQAQDGKERTRHYEVVGIVRKKVVFALRPEPIVTATILPD</sequence>
<keyword evidence="2" id="KW-0235">DNA replication</keyword>
<dbReference type="InterPro" id="IPR018607">
    <property type="entry name" value="Ctf8"/>
</dbReference>
<dbReference type="STRING" id="71784.A0A1Y2BM35"/>
<comment type="caution">
    <text evidence="8">The sequence shown here is derived from an EMBL/GenBank/DDBJ whole genome shotgun (WGS) entry which is preliminary data.</text>
</comment>
<evidence type="ECO:0000256" key="6">
    <source>
        <dbReference type="ARBA" id="ARBA00038447"/>
    </source>
</evidence>
<dbReference type="OrthoDB" id="121932at2759"/>
<dbReference type="Pfam" id="PF09696">
    <property type="entry name" value="Ctf8"/>
    <property type="match status" value="1"/>
</dbReference>
<feature type="compositionally biased region" description="Basic and acidic residues" evidence="7">
    <location>
        <begin position="239"/>
        <end position="249"/>
    </location>
</feature>
<proteinExistence type="inferred from homology"/>
<evidence type="ECO:0000313" key="9">
    <source>
        <dbReference type="Proteomes" id="UP000193986"/>
    </source>
</evidence>
<comment type="similarity">
    <text evidence="6">Belongs to the CTF8 family.</text>
</comment>
<dbReference type="GO" id="GO:0007064">
    <property type="term" value="P:mitotic sister chromatid cohesion"/>
    <property type="evidence" value="ECO:0007669"/>
    <property type="project" value="InterPro"/>
</dbReference>
<evidence type="ECO:0000256" key="2">
    <source>
        <dbReference type="ARBA" id="ARBA00022705"/>
    </source>
</evidence>
<keyword evidence="9" id="KW-1185">Reference proteome</keyword>